<dbReference type="Proteomes" id="UP000595847">
    <property type="component" value="Chromosome"/>
</dbReference>
<dbReference type="Gene3D" id="3.30.70.1320">
    <property type="entry name" value="Multidrug efflux transporter AcrB pore domain like"/>
    <property type="match status" value="1"/>
</dbReference>
<keyword evidence="1" id="KW-1133">Transmembrane helix</keyword>
<reference evidence="2 4" key="1">
    <citation type="submission" date="2020-12" db="EMBL/GenBank/DDBJ databases">
        <title>strain FJAT-54423T represents a novel species of the genus Brevibacillus.</title>
        <authorList>
            <person name="Tang R."/>
        </authorList>
    </citation>
    <scope>NUCLEOTIDE SEQUENCE [LARGE SCALE GENOMIC DNA]</scope>
    <source>
        <strain evidence="2 4">FJAT-54423</strain>
    </source>
</reference>
<dbReference type="PANTHER" id="PTHR32063">
    <property type="match status" value="1"/>
</dbReference>
<dbReference type="EMBL" id="CP073708">
    <property type="protein sequence ID" value="QUO41358.1"/>
    <property type="molecule type" value="Genomic_DNA"/>
</dbReference>
<dbReference type="GO" id="GO:0005886">
    <property type="term" value="C:plasma membrane"/>
    <property type="evidence" value="ECO:0007669"/>
    <property type="project" value="TreeGrafter"/>
</dbReference>
<dbReference type="InterPro" id="IPR001036">
    <property type="entry name" value="Acrflvin-R"/>
</dbReference>
<feature type="transmembrane region" description="Helical" evidence="1">
    <location>
        <begin position="884"/>
        <end position="904"/>
    </location>
</feature>
<feature type="transmembrane region" description="Helical" evidence="1">
    <location>
        <begin position="334"/>
        <end position="352"/>
    </location>
</feature>
<dbReference type="Gene3D" id="1.20.1640.10">
    <property type="entry name" value="Multidrug efflux transporter AcrB transmembrane domain"/>
    <property type="match status" value="2"/>
</dbReference>
<accession>A0A7T5EKI6</accession>
<dbReference type="Pfam" id="PF00873">
    <property type="entry name" value="ACR_tran"/>
    <property type="match status" value="1"/>
</dbReference>
<evidence type="ECO:0000313" key="5">
    <source>
        <dbReference type="Proteomes" id="UP000677234"/>
    </source>
</evidence>
<feature type="transmembrane region" description="Helical" evidence="1">
    <location>
        <begin position="381"/>
        <end position="401"/>
    </location>
</feature>
<organism evidence="2 4">
    <name type="scientific">Brevibacillus composti</name>
    <dbReference type="NCBI Taxonomy" id="2796470"/>
    <lineage>
        <taxon>Bacteria</taxon>
        <taxon>Bacillati</taxon>
        <taxon>Bacillota</taxon>
        <taxon>Bacilli</taxon>
        <taxon>Bacillales</taxon>
        <taxon>Paenibacillaceae</taxon>
        <taxon>Brevibacillus</taxon>
    </lineage>
</organism>
<dbReference type="AlphaFoldDB" id="A0A7T5EKI6"/>
<dbReference type="SUPFAM" id="SSF82693">
    <property type="entry name" value="Multidrug efflux transporter AcrB pore domain, PN1, PN2, PC1 and PC2 subdomains"/>
    <property type="match status" value="3"/>
</dbReference>
<evidence type="ECO:0000313" key="2">
    <source>
        <dbReference type="EMBL" id="QQE74276.1"/>
    </source>
</evidence>
<feature type="transmembrane region" description="Helical" evidence="1">
    <location>
        <begin position="910"/>
        <end position="934"/>
    </location>
</feature>
<dbReference type="Proteomes" id="UP000677234">
    <property type="component" value="Chromosome"/>
</dbReference>
<dbReference type="RefSeq" id="WP_198827857.1">
    <property type="nucleotide sequence ID" value="NZ_CP066308.1"/>
</dbReference>
<keyword evidence="1" id="KW-0472">Membrane</keyword>
<feature type="transmembrane region" description="Helical" evidence="1">
    <location>
        <begin position="987"/>
        <end position="1010"/>
    </location>
</feature>
<evidence type="ECO:0000313" key="3">
    <source>
        <dbReference type="EMBL" id="QUO41358.1"/>
    </source>
</evidence>
<feature type="transmembrane region" description="Helical" evidence="1">
    <location>
        <begin position="12"/>
        <end position="30"/>
    </location>
</feature>
<evidence type="ECO:0000256" key="1">
    <source>
        <dbReference type="SAM" id="Phobius"/>
    </source>
</evidence>
<dbReference type="KEGG" id="bcop:JD108_21010"/>
<name>A0A7T5EKI6_9BACL</name>
<dbReference type="PRINTS" id="PR00702">
    <property type="entry name" value="ACRIFLAVINRP"/>
</dbReference>
<keyword evidence="5" id="KW-1185">Reference proteome</keyword>
<proteinExistence type="predicted"/>
<dbReference type="InterPro" id="IPR027463">
    <property type="entry name" value="AcrB_DN_DC_subdom"/>
</dbReference>
<feature type="transmembrane region" description="Helical" evidence="1">
    <location>
        <begin position="527"/>
        <end position="544"/>
    </location>
</feature>
<dbReference type="Gene3D" id="3.30.70.1430">
    <property type="entry name" value="Multidrug efflux transporter AcrB pore domain"/>
    <property type="match status" value="2"/>
</dbReference>
<feature type="transmembrane region" description="Helical" evidence="1">
    <location>
        <begin position="858"/>
        <end position="877"/>
    </location>
</feature>
<evidence type="ECO:0000313" key="4">
    <source>
        <dbReference type="Proteomes" id="UP000595847"/>
    </source>
</evidence>
<feature type="transmembrane region" description="Helical" evidence="1">
    <location>
        <begin position="955"/>
        <end position="975"/>
    </location>
</feature>
<dbReference type="Gene3D" id="3.30.70.1440">
    <property type="entry name" value="Multidrug efflux transporter AcrB pore domain"/>
    <property type="match status" value="1"/>
</dbReference>
<dbReference type="Gene3D" id="3.30.2090.10">
    <property type="entry name" value="Multidrug efflux transporter AcrB TolC docking domain, DN and DC subdomains"/>
    <property type="match status" value="2"/>
</dbReference>
<gene>
    <name evidence="2" type="ORF">JD108_21010</name>
    <name evidence="3" type="ORF">KDJ56_20945</name>
</gene>
<dbReference type="GO" id="GO:0042910">
    <property type="term" value="F:xenobiotic transmembrane transporter activity"/>
    <property type="evidence" value="ECO:0007669"/>
    <property type="project" value="TreeGrafter"/>
</dbReference>
<dbReference type="SUPFAM" id="SSF82714">
    <property type="entry name" value="Multidrug efflux transporter AcrB TolC docking domain, DN and DC subdomains"/>
    <property type="match status" value="2"/>
</dbReference>
<sequence length="1037" mass="114910">MIEYIIRKRKITLLFFVMVILVGFLSFFQLPRQEQPDVIVNLAMVTTIYPGASPEKVEQTVTKKLEEKINELQGLNYISSVSSLGVSSIIVEAKSDVDPKQKWDELRKKVKDAEADLPEDARQPIINDDLNRTFVQTLAITADTREELYSLRSMLKSWKEQLRTIPNVADVTIEGLPDEEIHIQVDTQRLTQFGLTWGQVLMAVKQENERIPLGDLTSDSRTYQLKIAENQNVDALADIIVSRTREGYPIYLKDVGSVELATESVESYSYFNGKPSVSISINAETGSDVPSLQKRVEEKMAVLEKSLPAWAEKHSIYSQNERVNELFGDLSREMLVAVSAVLLVCMLGLNLITSFVVALAIPISLAVGLLFLPSMGITLNMISIVSLIIVLGILVDDAVVVNDNIERRLSTLGERPMRAAVMGAKEVSISITTATLATIASFGPLMFLKGNVGQFIRPVPVIISLTMLASMIMSLTIIPIFRQWYELRRKGGVEGYRKPPGLLGKQLHQLNAWYAGKLMPRILKRPLMAGMVGVLIGTSAYGLIPFTPIQLFPNDDRPQFLVNVRVPVGSSIEETDRVVRGVSDWIMKQPGITEVAAYAGGSAPKMFSGDTSAGDGITVGQLVVRFDKSQVQIDDMIEPWREEFKQLYPEASILPVELEAGPPVGKPVVIRVYGEDIPTLRSLAEQIKDRVARVNGTYDVQDDFGIERYALEFVVNQELMKEKLVTYNDLSQTLRLASEGITVSQFDTGEDLLDIKLFMNKGEEDPTVLFQRLTVANALGQQIPVSQLAEVKPSFSTQKIPHRNLSRTVTIYSDVRGRTATEVMAEVKPILESTQMPEGYRWEIGGETSEQTDIFIDMGKLSVIVVFLILILIAMQFYSLSIPVLVLSTVYLAFAGSLIGLFVTQTPLGFMTMMGVISLSGIVVRNGIVFIEFIEEARHAGVELKQAVVQAGEARLRPILLTSLTAVAGLTPLAITGDVLFRPLAVTIIFGLLFSTLLTLIVVPSFYTVLAERKMKRRARLAAKRPDLYGPEAELDM</sequence>
<protein>
    <submittedName>
        <fullName evidence="2">Efflux RND transporter permease subunit</fullName>
    </submittedName>
</protein>
<feature type="transmembrane region" description="Helical" evidence="1">
    <location>
        <begin position="427"/>
        <end position="447"/>
    </location>
</feature>
<dbReference type="EMBL" id="CP066308">
    <property type="protein sequence ID" value="QQE74276.1"/>
    <property type="molecule type" value="Genomic_DNA"/>
</dbReference>
<feature type="transmembrane region" description="Helical" evidence="1">
    <location>
        <begin position="459"/>
        <end position="481"/>
    </location>
</feature>
<feature type="transmembrane region" description="Helical" evidence="1">
    <location>
        <begin position="357"/>
        <end position="375"/>
    </location>
</feature>
<reference evidence="3" key="2">
    <citation type="submission" date="2021-04" db="EMBL/GenBank/DDBJ databases">
        <title>Brevibacillus composti FJAT-54423, complete genome.</title>
        <authorList>
            <person name="Tang R."/>
        </authorList>
    </citation>
    <scope>NUCLEOTIDE SEQUENCE</scope>
    <source>
        <strain evidence="3">FJAT-54424</strain>
    </source>
</reference>
<dbReference type="SUPFAM" id="SSF82866">
    <property type="entry name" value="Multidrug efflux transporter AcrB transmembrane domain"/>
    <property type="match status" value="2"/>
</dbReference>
<dbReference type="PANTHER" id="PTHR32063:SF18">
    <property type="entry name" value="CATION EFFLUX SYSTEM PROTEIN"/>
    <property type="match status" value="1"/>
</dbReference>
<keyword evidence="1" id="KW-0812">Transmembrane</keyword>